<feature type="non-terminal residue" evidence="1">
    <location>
        <position position="327"/>
    </location>
</feature>
<accession>A0A146JXD4</accession>
<dbReference type="EMBL" id="GDID01007778">
    <property type="protein sequence ID" value="JAP88828.1"/>
    <property type="molecule type" value="Transcribed_RNA"/>
</dbReference>
<dbReference type="AlphaFoldDB" id="A0A146JXD4"/>
<protein>
    <submittedName>
        <fullName evidence="1">Uncharacterized protein</fullName>
    </submittedName>
</protein>
<feature type="non-terminal residue" evidence="1">
    <location>
        <position position="1"/>
    </location>
</feature>
<gene>
    <name evidence="1" type="ORF">TPC1_31677</name>
</gene>
<evidence type="ECO:0000313" key="1">
    <source>
        <dbReference type="EMBL" id="JAP88828.1"/>
    </source>
</evidence>
<proteinExistence type="predicted"/>
<name>A0A146JXD4_9EUKA</name>
<organism evidence="1">
    <name type="scientific">Trepomonas sp. PC1</name>
    <dbReference type="NCBI Taxonomy" id="1076344"/>
    <lineage>
        <taxon>Eukaryota</taxon>
        <taxon>Metamonada</taxon>
        <taxon>Diplomonadida</taxon>
        <taxon>Hexamitidae</taxon>
        <taxon>Hexamitinae</taxon>
        <taxon>Trepomonas</taxon>
    </lineage>
</organism>
<reference evidence="1" key="1">
    <citation type="submission" date="2015-07" db="EMBL/GenBank/DDBJ databases">
        <title>Adaptation to a free-living lifestyle via gene acquisitions in the diplomonad Trepomonas sp. PC1.</title>
        <authorList>
            <person name="Xu F."/>
            <person name="Jerlstrom-Hultqvist J."/>
            <person name="Kolisko M."/>
            <person name="Simpson A.G.B."/>
            <person name="Roger A.J."/>
            <person name="Svard S.G."/>
            <person name="Andersson J.O."/>
        </authorList>
    </citation>
    <scope>NUCLEOTIDE SEQUENCE</scope>
    <source>
        <strain evidence="1">PC1</strain>
    </source>
</reference>
<sequence length="327" mass="39303">LFYQLLLDKNQKQLFCALAAKFTRISQLLSKRSTLAANFTDKLGILTQYVQKCRNPEFLGQKRHKLLRNLQDCRLLQIKLTFDRTKLRIPLHQSLNQRQSEYKREKVLQKQLFAKFLQLKQLQQHKLDFQQKNQPEFEFVVNHEFFSSLQKQLQSQRSLLQKLRFRLIRAQKEVESGKFAVKSKLAQNEKLADDNQIFLKELKQLHESLTNEHNQFFKKQMLVLLKFSEVKIRNKNKIDSIEQFCDKHRIQLQVYNKIKQNVIQKIIQTFDEEIPVKIPLKIDQKLYKSCINYIYLKYDRDVEAFIQKISLNEKNPEIVRFAARQQF</sequence>